<evidence type="ECO:0000313" key="2">
    <source>
        <dbReference type="EMBL" id="KIW06592.1"/>
    </source>
</evidence>
<feature type="region of interest" description="Disordered" evidence="1">
    <location>
        <begin position="50"/>
        <end position="73"/>
    </location>
</feature>
<accession>A0A0D1Z0U8</accession>
<evidence type="ECO:0000256" key="1">
    <source>
        <dbReference type="SAM" id="MobiDB-lite"/>
    </source>
</evidence>
<dbReference type="VEuPathDB" id="FungiDB:PV09_02308"/>
<feature type="region of interest" description="Disordered" evidence="1">
    <location>
        <begin position="323"/>
        <end position="349"/>
    </location>
</feature>
<protein>
    <submittedName>
        <fullName evidence="2">Uncharacterized protein</fullName>
    </submittedName>
</protein>
<dbReference type="AlphaFoldDB" id="A0A0D1Z0U8"/>
<gene>
    <name evidence="2" type="ORF">PV09_02308</name>
</gene>
<dbReference type="RefSeq" id="XP_016216461.1">
    <property type="nucleotide sequence ID" value="XM_016355325.1"/>
</dbReference>
<dbReference type="InParanoid" id="A0A0D1Z0U8"/>
<dbReference type="OrthoDB" id="5374569at2759"/>
<name>A0A0D1Z0U8_9PEZI</name>
<dbReference type="Proteomes" id="UP000053259">
    <property type="component" value="Unassembled WGS sequence"/>
</dbReference>
<keyword evidence="3" id="KW-1185">Reference proteome</keyword>
<sequence>MPRGLPWLAGASKPAKEGSENAIPKKRGRRAISDQKAILDTEIIRTAKIARRTIDSNDSSSPPPAPPEEEFMIDGADADDGWRLVEDELWSSAILFTRHLHHAEYQRQKQLARYRNESTVQTIIQPEAGRTWSNFESTKRLVHNSDRAKGRTTIEVSDDEDDPWLRDPRLARLMSQKDRSAAPKKILCARSTSRAAKGLTQGKLSPMKIRSRTSLRSSQCEESQIKTQDNISSEYDNDDIDASSFRGPDMHGVSSPENLAELKMQNIKARTSNQTRKVSHAQISSTHSSTLNDSEKSSRDEIYNILPRRDRLSSNPKIVAQVGSNVKGDEKEPNRKASVNADEIPTFLV</sequence>
<feature type="region of interest" description="Disordered" evidence="1">
    <location>
        <begin position="195"/>
        <end position="255"/>
    </location>
</feature>
<proteinExistence type="predicted"/>
<evidence type="ECO:0000313" key="3">
    <source>
        <dbReference type="Proteomes" id="UP000053259"/>
    </source>
</evidence>
<feature type="compositionally biased region" description="Polar residues" evidence="1">
    <location>
        <begin position="270"/>
        <end position="292"/>
    </location>
</feature>
<feature type="compositionally biased region" description="Polar residues" evidence="1">
    <location>
        <begin position="212"/>
        <end position="234"/>
    </location>
</feature>
<dbReference type="STRING" id="253628.A0A0D1Z0U8"/>
<organism evidence="2 3">
    <name type="scientific">Verruconis gallopava</name>
    <dbReference type="NCBI Taxonomy" id="253628"/>
    <lineage>
        <taxon>Eukaryota</taxon>
        <taxon>Fungi</taxon>
        <taxon>Dikarya</taxon>
        <taxon>Ascomycota</taxon>
        <taxon>Pezizomycotina</taxon>
        <taxon>Dothideomycetes</taxon>
        <taxon>Pleosporomycetidae</taxon>
        <taxon>Venturiales</taxon>
        <taxon>Sympoventuriaceae</taxon>
        <taxon>Verruconis</taxon>
    </lineage>
</organism>
<dbReference type="HOGENOM" id="CLU_709754_0_0_1"/>
<feature type="region of interest" description="Disordered" evidence="1">
    <location>
        <begin position="270"/>
        <end position="299"/>
    </location>
</feature>
<reference evidence="2 3" key="1">
    <citation type="submission" date="2015-01" db="EMBL/GenBank/DDBJ databases">
        <title>The Genome Sequence of Ochroconis gallopava CBS43764.</title>
        <authorList>
            <consortium name="The Broad Institute Genomics Platform"/>
            <person name="Cuomo C."/>
            <person name="de Hoog S."/>
            <person name="Gorbushina A."/>
            <person name="Stielow B."/>
            <person name="Teixiera M."/>
            <person name="Abouelleil A."/>
            <person name="Chapman S.B."/>
            <person name="Priest M."/>
            <person name="Young S.K."/>
            <person name="Wortman J."/>
            <person name="Nusbaum C."/>
            <person name="Birren B."/>
        </authorList>
    </citation>
    <scope>NUCLEOTIDE SEQUENCE [LARGE SCALE GENOMIC DNA]</scope>
    <source>
        <strain evidence="2 3">CBS 43764</strain>
    </source>
</reference>
<dbReference type="EMBL" id="KN847534">
    <property type="protein sequence ID" value="KIW06592.1"/>
    <property type="molecule type" value="Genomic_DNA"/>
</dbReference>
<dbReference type="GeneID" id="27310281"/>
<feature type="region of interest" description="Disordered" evidence="1">
    <location>
        <begin position="1"/>
        <end position="31"/>
    </location>
</feature>